<dbReference type="EMBL" id="JADGJH010000113">
    <property type="protein sequence ID" value="KAJ3137436.1"/>
    <property type="molecule type" value="Genomic_DNA"/>
</dbReference>
<organism evidence="1 2">
    <name type="scientific">Physocladia obscura</name>
    <dbReference type="NCBI Taxonomy" id="109957"/>
    <lineage>
        <taxon>Eukaryota</taxon>
        <taxon>Fungi</taxon>
        <taxon>Fungi incertae sedis</taxon>
        <taxon>Chytridiomycota</taxon>
        <taxon>Chytridiomycota incertae sedis</taxon>
        <taxon>Chytridiomycetes</taxon>
        <taxon>Chytridiales</taxon>
        <taxon>Chytriomycetaceae</taxon>
        <taxon>Physocladia</taxon>
    </lineage>
</organism>
<protein>
    <submittedName>
        <fullName evidence="1">Uncharacterized protein</fullName>
    </submittedName>
</protein>
<dbReference type="Proteomes" id="UP001211907">
    <property type="component" value="Unassembled WGS sequence"/>
</dbReference>
<gene>
    <name evidence="1" type="ORF">HK100_000649</name>
</gene>
<sequence length="102" mass="11368">MGGIYSKFGKSMRRINTTTINNYTEPGTAAALGSAQSTDGIVATWNPNNPSTSNQDQREYHAVESSDYVLPSGAVEQNRLRFQNIMLFHAFRRHAVDFQANK</sequence>
<reference evidence="1" key="1">
    <citation type="submission" date="2020-05" db="EMBL/GenBank/DDBJ databases">
        <title>Phylogenomic resolution of chytrid fungi.</title>
        <authorList>
            <person name="Stajich J.E."/>
            <person name="Amses K."/>
            <person name="Simmons R."/>
            <person name="Seto K."/>
            <person name="Myers J."/>
            <person name="Bonds A."/>
            <person name="Quandt C.A."/>
            <person name="Barry K."/>
            <person name="Liu P."/>
            <person name="Grigoriev I."/>
            <person name="Longcore J.E."/>
            <person name="James T.Y."/>
        </authorList>
    </citation>
    <scope>NUCLEOTIDE SEQUENCE</scope>
    <source>
        <strain evidence="1">JEL0513</strain>
    </source>
</reference>
<keyword evidence="2" id="KW-1185">Reference proteome</keyword>
<proteinExistence type="predicted"/>
<accession>A0AAD5XKC5</accession>
<dbReference type="AlphaFoldDB" id="A0AAD5XKC5"/>
<name>A0AAD5XKC5_9FUNG</name>
<comment type="caution">
    <text evidence="1">The sequence shown here is derived from an EMBL/GenBank/DDBJ whole genome shotgun (WGS) entry which is preliminary data.</text>
</comment>
<evidence type="ECO:0000313" key="2">
    <source>
        <dbReference type="Proteomes" id="UP001211907"/>
    </source>
</evidence>
<evidence type="ECO:0000313" key="1">
    <source>
        <dbReference type="EMBL" id="KAJ3137436.1"/>
    </source>
</evidence>